<dbReference type="GO" id="GO:0006281">
    <property type="term" value="P:DNA repair"/>
    <property type="evidence" value="ECO:0007669"/>
    <property type="project" value="UniProtKB-KW"/>
</dbReference>
<dbReference type="GO" id="GO:0035539">
    <property type="term" value="F:8-oxo-7,8-dihydrodeoxyguanosine triphosphate pyrophosphatase activity"/>
    <property type="evidence" value="ECO:0007669"/>
    <property type="project" value="UniProtKB-EC"/>
</dbReference>
<dbReference type="PANTHER" id="PTHR47707:SF1">
    <property type="entry name" value="NUDIX HYDROLASE FAMILY PROTEIN"/>
    <property type="match status" value="1"/>
</dbReference>
<evidence type="ECO:0000256" key="8">
    <source>
        <dbReference type="ARBA" id="ARBA00022842"/>
    </source>
</evidence>
<dbReference type="InterPro" id="IPR020084">
    <property type="entry name" value="NUDIX_hydrolase_CS"/>
</dbReference>
<evidence type="ECO:0000256" key="2">
    <source>
        <dbReference type="ARBA" id="ARBA00005582"/>
    </source>
</evidence>
<evidence type="ECO:0000256" key="1">
    <source>
        <dbReference type="ARBA" id="ARBA00001946"/>
    </source>
</evidence>
<name>T0ZQ38_9ZZZZ</name>
<dbReference type="GO" id="GO:0044716">
    <property type="term" value="F:8-oxo-GDP phosphatase activity"/>
    <property type="evidence" value="ECO:0007669"/>
    <property type="project" value="TreeGrafter"/>
</dbReference>
<comment type="catalytic activity">
    <reaction evidence="10">
        <text>8-oxo-dGTP + H2O = 8-oxo-dGMP + diphosphate + H(+)</text>
        <dbReference type="Rhea" id="RHEA:31575"/>
        <dbReference type="ChEBI" id="CHEBI:15377"/>
        <dbReference type="ChEBI" id="CHEBI:15378"/>
        <dbReference type="ChEBI" id="CHEBI:33019"/>
        <dbReference type="ChEBI" id="CHEBI:63224"/>
        <dbReference type="ChEBI" id="CHEBI:77896"/>
        <dbReference type="EC" id="3.6.1.55"/>
    </reaction>
</comment>
<keyword evidence="4" id="KW-0235">DNA replication</keyword>
<evidence type="ECO:0000256" key="10">
    <source>
        <dbReference type="ARBA" id="ARBA00035861"/>
    </source>
</evidence>
<keyword evidence="9" id="KW-0234">DNA repair</keyword>
<dbReference type="Pfam" id="PF00293">
    <property type="entry name" value="NUDIX"/>
    <property type="match status" value="1"/>
</dbReference>
<evidence type="ECO:0000256" key="9">
    <source>
        <dbReference type="ARBA" id="ARBA00023204"/>
    </source>
</evidence>
<evidence type="ECO:0000259" key="12">
    <source>
        <dbReference type="PROSITE" id="PS51462"/>
    </source>
</evidence>
<reference evidence="13" key="1">
    <citation type="submission" date="2013-08" db="EMBL/GenBank/DDBJ databases">
        <authorList>
            <person name="Mendez C."/>
            <person name="Richter M."/>
            <person name="Ferrer M."/>
            <person name="Sanchez J."/>
        </authorList>
    </citation>
    <scope>NUCLEOTIDE SEQUENCE</scope>
</reference>
<dbReference type="EC" id="3.6.1.55" evidence="11"/>
<dbReference type="SUPFAM" id="SSF55811">
    <property type="entry name" value="Nudix"/>
    <property type="match status" value="1"/>
</dbReference>
<dbReference type="Gene3D" id="3.90.79.10">
    <property type="entry name" value="Nucleoside Triphosphate Pyrophosphohydrolase"/>
    <property type="match status" value="1"/>
</dbReference>
<keyword evidence="7 13" id="KW-0378">Hydrolase</keyword>
<gene>
    <name evidence="13" type="ORF">B2A_08748</name>
</gene>
<dbReference type="PRINTS" id="PR00502">
    <property type="entry name" value="NUDIXFAMILY"/>
</dbReference>
<dbReference type="PANTHER" id="PTHR47707">
    <property type="entry name" value="8-OXO-DGTP DIPHOSPHATASE"/>
    <property type="match status" value="1"/>
</dbReference>
<keyword evidence="3" id="KW-0515">Mutator protein</keyword>
<keyword evidence="5" id="KW-0479">Metal-binding</keyword>
<dbReference type="InterPro" id="IPR000086">
    <property type="entry name" value="NUDIX_hydrolase_dom"/>
</dbReference>
<dbReference type="GO" id="GO:0006260">
    <property type="term" value="P:DNA replication"/>
    <property type="evidence" value="ECO:0007669"/>
    <property type="project" value="UniProtKB-KW"/>
</dbReference>
<comment type="similarity">
    <text evidence="2">Belongs to the Nudix hydrolase family.</text>
</comment>
<dbReference type="PROSITE" id="PS00893">
    <property type="entry name" value="NUDIX_BOX"/>
    <property type="match status" value="1"/>
</dbReference>
<reference evidence="13" key="2">
    <citation type="journal article" date="2014" name="ISME J.">
        <title>Microbial stratification in low pH oxic and suboxic macroscopic growths along an acid mine drainage.</title>
        <authorList>
            <person name="Mendez-Garcia C."/>
            <person name="Mesa V."/>
            <person name="Sprenger R.R."/>
            <person name="Richter M."/>
            <person name="Diez M.S."/>
            <person name="Solano J."/>
            <person name="Bargiela R."/>
            <person name="Golyshina O.V."/>
            <person name="Manteca A."/>
            <person name="Ramos J.L."/>
            <person name="Gallego J.R."/>
            <person name="Llorente I."/>
            <person name="Martins Dos Santos V.A."/>
            <person name="Jensen O.N."/>
            <person name="Pelaez A.I."/>
            <person name="Sanchez J."/>
            <person name="Ferrer M."/>
        </authorList>
    </citation>
    <scope>NUCLEOTIDE SEQUENCE</scope>
</reference>
<evidence type="ECO:0000256" key="7">
    <source>
        <dbReference type="ARBA" id="ARBA00022801"/>
    </source>
</evidence>
<evidence type="ECO:0000256" key="4">
    <source>
        <dbReference type="ARBA" id="ARBA00022705"/>
    </source>
</evidence>
<dbReference type="InterPro" id="IPR020476">
    <property type="entry name" value="Nudix_hydrolase"/>
</dbReference>
<dbReference type="GO" id="GO:0046872">
    <property type="term" value="F:metal ion binding"/>
    <property type="evidence" value="ECO:0007669"/>
    <property type="project" value="UniProtKB-KW"/>
</dbReference>
<dbReference type="InterPro" id="IPR015797">
    <property type="entry name" value="NUDIX_hydrolase-like_dom_sf"/>
</dbReference>
<dbReference type="GO" id="GO:0044715">
    <property type="term" value="F:8-oxo-dGDP phosphatase activity"/>
    <property type="evidence" value="ECO:0007669"/>
    <property type="project" value="TreeGrafter"/>
</dbReference>
<sequence>MKREWTVDAGDDLIPVVALCLRDETGRILAQRRPPDRSFAGFWEFPGGKVQPGESRRAALEREIREELGIRIEGIQPLCRRIYRAQGLALALDFFT</sequence>
<evidence type="ECO:0000256" key="11">
    <source>
        <dbReference type="ARBA" id="ARBA00038905"/>
    </source>
</evidence>
<evidence type="ECO:0000313" key="13">
    <source>
        <dbReference type="EMBL" id="EQD46768.1"/>
    </source>
</evidence>
<dbReference type="AlphaFoldDB" id="T0ZQ38"/>
<proteinExistence type="inferred from homology"/>
<evidence type="ECO:0000256" key="5">
    <source>
        <dbReference type="ARBA" id="ARBA00022723"/>
    </source>
</evidence>
<dbReference type="InterPro" id="IPR047127">
    <property type="entry name" value="MutT-like"/>
</dbReference>
<dbReference type="PROSITE" id="PS51462">
    <property type="entry name" value="NUDIX"/>
    <property type="match status" value="1"/>
</dbReference>
<protein>
    <recommendedName>
        <fullName evidence="11">8-oxo-dGTP diphosphatase</fullName>
        <ecNumber evidence="11">3.6.1.55</ecNumber>
    </recommendedName>
</protein>
<comment type="caution">
    <text evidence="13">The sequence shown here is derived from an EMBL/GenBank/DDBJ whole genome shotgun (WGS) entry which is preliminary data.</text>
</comment>
<feature type="domain" description="Nudix hydrolase" evidence="12">
    <location>
        <begin position="12"/>
        <end position="96"/>
    </location>
</feature>
<dbReference type="EMBL" id="AUZZ01006307">
    <property type="protein sequence ID" value="EQD46768.1"/>
    <property type="molecule type" value="Genomic_DNA"/>
</dbReference>
<dbReference type="GO" id="GO:0008413">
    <property type="term" value="F:8-oxo-7,8-dihydroguanosine triphosphate pyrophosphatase activity"/>
    <property type="evidence" value="ECO:0007669"/>
    <property type="project" value="TreeGrafter"/>
</dbReference>
<keyword evidence="8" id="KW-0460">Magnesium</keyword>
<accession>T0ZQ38</accession>
<evidence type="ECO:0000256" key="6">
    <source>
        <dbReference type="ARBA" id="ARBA00022763"/>
    </source>
</evidence>
<organism evidence="13">
    <name type="scientific">mine drainage metagenome</name>
    <dbReference type="NCBI Taxonomy" id="410659"/>
    <lineage>
        <taxon>unclassified sequences</taxon>
        <taxon>metagenomes</taxon>
        <taxon>ecological metagenomes</taxon>
    </lineage>
</organism>
<keyword evidence="6" id="KW-0227">DNA damage</keyword>
<feature type="non-terminal residue" evidence="13">
    <location>
        <position position="96"/>
    </location>
</feature>
<comment type="cofactor">
    <cofactor evidence="1">
        <name>Mg(2+)</name>
        <dbReference type="ChEBI" id="CHEBI:18420"/>
    </cofactor>
</comment>
<evidence type="ECO:0000256" key="3">
    <source>
        <dbReference type="ARBA" id="ARBA00022457"/>
    </source>
</evidence>